<dbReference type="Pfam" id="PF01970">
    <property type="entry name" value="TctA"/>
    <property type="match status" value="1"/>
</dbReference>
<evidence type="ECO:0000256" key="1">
    <source>
        <dbReference type="SAM" id="Phobius"/>
    </source>
</evidence>
<evidence type="ECO:0000313" key="4">
    <source>
        <dbReference type="Proteomes" id="UP001276854"/>
    </source>
</evidence>
<feature type="transmembrane region" description="Helical" evidence="1">
    <location>
        <begin position="56"/>
        <end position="77"/>
    </location>
</feature>
<feature type="transmembrane region" description="Helical" evidence="1">
    <location>
        <begin position="15"/>
        <end position="44"/>
    </location>
</feature>
<keyword evidence="1" id="KW-1133">Transmembrane helix</keyword>
<dbReference type="EMBL" id="JAWONS010000240">
    <property type="protein sequence ID" value="MDW2798985.1"/>
    <property type="molecule type" value="Genomic_DNA"/>
</dbReference>
<sequence length="498" mass="52735">MITQGLLSVLNPGCFIVIFIGVVIGIIFGSIPGLTSTMGVALCLPITFSMSPLNGIAMLIALYVGGTSGGLISAILLKIPGTPSSVATTFDGGPMADNGEGGKALGVGILYSFLGTVLSIIALIFIAPSLAKIALKFGPYEYFAICLFALTMIGAMVGDNLLKGLMSGVAGLTFSLFGIASIGGAQRFTFGIRDLENGFQQLPVMIGLFAVAEILKVGMDGIKADKAKVMSCKIKGFGITFQEFKEQFVNFIRSALLGIGIGILPGIGGATSNIVAYSVAKQQSKHPEKFGTGIIDGVIATETSNNASIGGALIPLLTLGIPGDTVTAMILGGLTLHGIAPGPLLFKNSGELVYGIFASFLIATFLMLIVEYGGIRMFVKVLAIPKYILLPAVLVLCVVGTYGTNHNMFDVWTALFFGLIGFFMMKHKFPQAPMILGFVLGKVIEENLIRGLMYSNNNFFAFFKSPIAAVFLLFTMAMLIWTGYKQIDSKRRKVKKEI</sequence>
<feature type="transmembrane region" description="Helical" evidence="1">
    <location>
        <begin position="459"/>
        <end position="484"/>
    </location>
</feature>
<reference evidence="3 4" key="1">
    <citation type="submission" date="2023-10" db="EMBL/GenBank/DDBJ databases">
        <title>A novel Glycoside Hydrolase 43-Like Enzyme from Clostrdium boliviensis is an Endo-xylanase, and a Candidate for Xylooligosaccharides Production from Different Xylan Substrates.</title>
        <authorList>
            <person name="Alvarez M.T."/>
            <person name="Rocabado-Villegas L.R."/>
            <person name="Salas-Veizaga D.M."/>
            <person name="Linares-Pasten J.A."/>
            <person name="Gudmundsdottir E.E."/>
            <person name="Hreggvidsson G.O."/>
            <person name="Adlercreutz P."/>
            <person name="Nordberg Karlsson E."/>
        </authorList>
    </citation>
    <scope>NUCLEOTIDE SEQUENCE [LARGE SCALE GENOMIC DNA]</scope>
    <source>
        <strain evidence="3 4">E-1</strain>
    </source>
</reference>
<dbReference type="Proteomes" id="UP001276854">
    <property type="component" value="Unassembled WGS sequence"/>
</dbReference>
<organism evidence="3 4">
    <name type="scientific">Clostridium boliviensis</name>
    <dbReference type="NCBI Taxonomy" id="318465"/>
    <lineage>
        <taxon>Bacteria</taxon>
        <taxon>Bacillati</taxon>
        <taxon>Bacillota</taxon>
        <taxon>Clostridia</taxon>
        <taxon>Eubacteriales</taxon>
        <taxon>Clostridiaceae</taxon>
        <taxon>Clostridium</taxon>
    </lineage>
</organism>
<evidence type="ECO:0000259" key="2">
    <source>
        <dbReference type="Pfam" id="PF01970"/>
    </source>
</evidence>
<feature type="transmembrane region" description="Helical" evidence="1">
    <location>
        <begin position="164"/>
        <end position="185"/>
    </location>
</feature>
<feature type="transmembrane region" description="Helical" evidence="1">
    <location>
        <begin position="255"/>
        <end position="280"/>
    </location>
</feature>
<evidence type="ECO:0000313" key="3">
    <source>
        <dbReference type="EMBL" id="MDW2798985.1"/>
    </source>
</evidence>
<protein>
    <submittedName>
        <fullName evidence="3">Tripartite tricarboxylate transporter permease</fullName>
    </submittedName>
</protein>
<feature type="transmembrane region" description="Helical" evidence="1">
    <location>
        <begin position="139"/>
        <end position="158"/>
    </location>
</feature>
<proteinExistence type="predicted"/>
<feature type="transmembrane region" description="Helical" evidence="1">
    <location>
        <begin position="104"/>
        <end position="127"/>
    </location>
</feature>
<dbReference type="RefSeq" id="WP_318065179.1">
    <property type="nucleotide sequence ID" value="NZ_JAWONS010000240.1"/>
</dbReference>
<accession>A0ABU4GMZ7</accession>
<keyword evidence="1" id="KW-0472">Membrane</keyword>
<keyword evidence="1" id="KW-0812">Transmembrane</keyword>
<gene>
    <name evidence="3" type="ORF">RZO55_15550</name>
</gene>
<feature type="transmembrane region" description="Helical" evidence="1">
    <location>
        <begin position="387"/>
        <end position="403"/>
    </location>
</feature>
<dbReference type="PANTHER" id="PTHR35342">
    <property type="entry name" value="TRICARBOXYLIC TRANSPORT PROTEIN"/>
    <property type="match status" value="1"/>
</dbReference>
<dbReference type="PANTHER" id="PTHR35342:SF5">
    <property type="entry name" value="TRICARBOXYLIC TRANSPORT PROTEIN"/>
    <property type="match status" value="1"/>
</dbReference>
<feature type="domain" description="DUF112" evidence="2">
    <location>
        <begin position="16"/>
        <end position="436"/>
    </location>
</feature>
<comment type="caution">
    <text evidence="3">The sequence shown here is derived from an EMBL/GenBank/DDBJ whole genome shotgun (WGS) entry which is preliminary data.</text>
</comment>
<name>A0ABU4GMZ7_9CLOT</name>
<feature type="transmembrane region" description="Helical" evidence="1">
    <location>
        <begin position="409"/>
        <end position="425"/>
    </location>
</feature>
<feature type="transmembrane region" description="Helical" evidence="1">
    <location>
        <begin position="352"/>
        <end position="375"/>
    </location>
</feature>
<keyword evidence="4" id="KW-1185">Reference proteome</keyword>
<dbReference type="InterPro" id="IPR002823">
    <property type="entry name" value="DUF112_TM"/>
</dbReference>